<dbReference type="PIRSF" id="PIRSF001415">
    <property type="entry name" value="Porphbilin_synth"/>
    <property type="match status" value="1"/>
</dbReference>
<dbReference type="Pfam" id="PF00490">
    <property type="entry name" value="ALAD"/>
    <property type="match status" value="1"/>
</dbReference>
<evidence type="ECO:0000256" key="10">
    <source>
        <dbReference type="ARBA" id="ARBA00032837"/>
    </source>
</evidence>
<evidence type="ECO:0000256" key="5">
    <source>
        <dbReference type="ARBA" id="ARBA00020771"/>
    </source>
</evidence>
<evidence type="ECO:0000256" key="2">
    <source>
        <dbReference type="ARBA" id="ARBA00008055"/>
    </source>
</evidence>
<protein>
    <recommendedName>
        <fullName evidence="5">Delta-aminolevulinic acid dehydratase</fullName>
        <ecNumber evidence="4">4.2.1.24</ecNumber>
    </recommendedName>
    <alternativeName>
        <fullName evidence="10">Porphobilinogen synthase</fullName>
    </alternativeName>
</protein>
<name>A0ABR7LUG1_9ACTN</name>
<evidence type="ECO:0000256" key="7">
    <source>
        <dbReference type="ARBA" id="ARBA00023239"/>
    </source>
</evidence>
<dbReference type="PRINTS" id="PR00144">
    <property type="entry name" value="DALDHYDRTASE"/>
</dbReference>
<dbReference type="PANTHER" id="PTHR11458">
    <property type="entry name" value="DELTA-AMINOLEVULINIC ACID DEHYDRATASE"/>
    <property type="match status" value="1"/>
</dbReference>
<gene>
    <name evidence="13" type="ORF">HKK74_21455</name>
</gene>
<accession>A0ABR7LUG1</accession>
<evidence type="ECO:0000256" key="4">
    <source>
        <dbReference type="ARBA" id="ARBA00012053"/>
    </source>
</evidence>
<dbReference type="Gene3D" id="3.20.20.70">
    <property type="entry name" value="Aldolase class I"/>
    <property type="match status" value="1"/>
</dbReference>
<comment type="pathway">
    <text evidence="1">Porphyrin-containing compound metabolism; protoporphyrin-IX biosynthesis; coproporphyrinogen-III from 5-aminolevulinate: step 1/4.</text>
</comment>
<dbReference type="SUPFAM" id="SSF51569">
    <property type="entry name" value="Aldolase"/>
    <property type="match status" value="1"/>
</dbReference>
<organism evidence="13 14">
    <name type="scientific">Actinomadura alba</name>
    <dbReference type="NCBI Taxonomy" id="406431"/>
    <lineage>
        <taxon>Bacteria</taxon>
        <taxon>Bacillati</taxon>
        <taxon>Actinomycetota</taxon>
        <taxon>Actinomycetes</taxon>
        <taxon>Streptosporangiales</taxon>
        <taxon>Thermomonosporaceae</taxon>
        <taxon>Actinomadura</taxon>
    </lineage>
</organism>
<evidence type="ECO:0000313" key="14">
    <source>
        <dbReference type="Proteomes" id="UP000805614"/>
    </source>
</evidence>
<keyword evidence="7" id="KW-0456">Lyase</keyword>
<keyword evidence="14" id="KW-1185">Reference proteome</keyword>
<comment type="similarity">
    <text evidence="2 12">Belongs to the ALAD family.</text>
</comment>
<comment type="caution">
    <text evidence="13">The sequence shown here is derived from an EMBL/GenBank/DDBJ whole genome shotgun (WGS) entry which is preliminary data.</text>
</comment>
<dbReference type="InterPro" id="IPR001731">
    <property type="entry name" value="ALAD"/>
</dbReference>
<comment type="subunit">
    <text evidence="3">Homooctamer.</text>
</comment>
<sequence length="306" mass="32906">MIEHDVTEFAVTGETVSTLKPSDLAMVFLVRDDPEAGARPMPTLGLRDVGPAVKDLVRHGVSAVKVFAGGDRRDALGSAGRARDSMMSRAIQEVKAADASMTVMTETCLCSFTDTGECHVGDDAGSPDIAATIEAIAEQAVVQAKAGADIVGPAAMLPGSVRRVRQALDDDGRSGIRIMPHLIFDSRLYDGYRRTMDAIPASGERRVFQVDPQRPTRAVRTSLEFIEEGADMLLLEPALFCADVLVALKRICAVPLAPFSVSGEYTRLMGADGDHRLLFELFTMLKRAGSDHIITYAAAELARTLE</sequence>
<proteinExistence type="inferred from homology"/>
<dbReference type="PANTHER" id="PTHR11458:SF0">
    <property type="entry name" value="DELTA-AMINOLEVULINIC ACID DEHYDRATASE"/>
    <property type="match status" value="1"/>
</dbReference>
<keyword evidence="8" id="KW-0627">Porphyrin biosynthesis</keyword>
<evidence type="ECO:0000256" key="6">
    <source>
        <dbReference type="ARBA" id="ARBA00023133"/>
    </source>
</evidence>
<evidence type="ECO:0000313" key="13">
    <source>
        <dbReference type="EMBL" id="MBC6468043.1"/>
    </source>
</evidence>
<keyword evidence="6" id="KW-0350">Heme biosynthesis</keyword>
<comment type="function">
    <text evidence="9">Catalyzes an early step in the biosynthesis of tetrapyrroles. Binds two molecules of 5-aminolevulinate per subunit, each at a distinct site, and catalyzes their condensation to form porphobilinogen.</text>
</comment>
<evidence type="ECO:0000256" key="9">
    <source>
        <dbReference type="ARBA" id="ARBA00025628"/>
    </source>
</evidence>
<dbReference type="Proteomes" id="UP000805614">
    <property type="component" value="Unassembled WGS sequence"/>
</dbReference>
<evidence type="ECO:0000256" key="8">
    <source>
        <dbReference type="ARBA" id="ARBA00023244"/>
    </source>
</evidence>
<dbReference type="InterPro" id="IPR013785">
    <property type="entry name" value="Aldolase_TIM"/>
</dbReference>
<evidence type="ECO:0000256" key="11">
    <source>
        <dbReference type="ARBA" id="ARBA00047651"/>
    </source>
</evidence>
<evidence type="ECO:0000256" key="3">
    <source>
        <dbReference type="ARBA" id="ARBA00011823"/>
    </source>
</evidence>
<dbReference type="RefSeq" id="WP_187245043.1">
    <property type="nucleotide sequence ID" value="NZ_BAAAOK010000037.1"/>
</dbReference>
<reference evidence="13 14" key="1">
    <citation type="submission" date="2020-06" db="EMBL/GenBank/DDBJ databases">
        <title>Actinomadura xiongansis sp. nov., isolated from soil of Baiyangdian.</title>
        <authorList>
            <person name="Zhang X."/>
        </authorList>
    </citation>
    <scope>NUCLEOTIDE SEQUENCE [LARGE SCALE GENOMIC DNA]</scope>
    <source>
        <strain evidence="13 14">HBUM206468</strain>
    </source>
</reference>
<dbReference type="EC" id="4.2.1.24" evidence="4"/>
<dbReference type="SMART" id="SM01004">
    <property type="entry name" value="ALAD"/>
    <property type="match status" value="1"/>
</dbReference>
<comment type="catalytic activity">
    <reaction evidence="11">
        <text>2 5-aminolevulinate = porphobilinogen + 2 H2O + H(+)</text>
        <dbReference type="Rhea" id="RHEA:24064"/>
        <dbReference type="ChEBI" id="CHEBI:15377"/>
        <dbReference type="ChEBI" id="CHEBI:15378"/>
        <dbReference type="ChEBI" id="CHEBI:58126"/>
        <dbReference type="ChEBI" id="CHEBI:356416"/>
        <dbReference type="EC" id="4.2.1.24"/>
    </reaction>
</comment>
<evidence type="ECO:0000256" key="12">
    <source>
        <dbReference type="RuleBase" id="RU004161"/>
    </source>
</evidence>
<dbReference type="EMBL" id="JABVEC010000016">
    <property type="protein sequence ID" value="MBC6468043.1"/>
    <property type="molecule type" value="Genomic_DNA"/>
</dbReference>
<evidence type="ECO:0000256" key="1">
    <source>
        <dbReference type="ARBA" id="ARBA00004694"/>
    </source>
</evidence>